<reference evidence="9 10" key="2">
    <citation type="submission" date="2018-12" db="EMBL/GenBank/DDBJ databases">
        <title>Rhizobacter gummiphilus sp. nov., a rubber-degrading bacterium isolated from the soil of a botanical garden in Japan.</title>
        <authorList>
            <person name="Shunsuke S.S."/>
        </authorList>
    </citation>
    <scope>NUCLEOTIDE SEQUENCE [LARGE SCALE GENOMIC DNA]</scope>
    <source>
        <strain evidence="9 10">S-16</strain>
    </source>
</reference>
<dbReference type="GO" id="GO:0005737">
    <property type="term" value="C:cytoplasm"/>
    <property type="evidence" value="ECO:0007669"/>
    <property type="project" value="TreeGrafter"/>
</dbReference>
<name>A0A3N7HNL7_9BURK</name>
<proteinExistence type="inferred from homology"/>
<reference evidence="9 10" key="1">
    <citation type="submission" date="2018-08" db="EMBL/GenBank/DDBJ databases">
        <authorList>
            <person name="Khan S.A."/>
            <person name="Jeon C.O."/>
            <person name="Chun B.H."/>
            <person name="Jeong S.E."/>
        </authorList>
    </citation>
    <scope>NUCLEOTIDE SEQUENCE [LARGE SCALE GENOMIC DNA]</scope>
    <source>
        <strain evidence="9 10">S-16</strain>
    </source>
</reference>
<feature type="domain" description="Aldehyde dehydrogenase" evidence="8">
    <location>
        <begin position="8"/>
        <end position="436"/>
    </location>
</feature>
<dbReference type="OrthoDB" id="6187633at2"/>
<dbReference type="PANTHER" id="PTHR43570">
    <property type="entry name" value="ALDEHYDE DEHYDROGENASE"/>
    <property type="match status" value="1"/>
</dbReference>
<dbReference type="InterPro" id="IPR015590">
    <property type="entry name" value="Aldehyde_DH_dom"/>
</dbReference>
<dbReference type="PROSITE" id="PS00070">
    <property type="entry name" value="ALDEHYDE_DEHYDR_CYS"/>
    <property type="match status" value="1"/>
</dbReference>
<dbReference type="Gene3D" id="3.40.309.10">
    <property type="entry name" value="Aldehyde Dehydrogenase, Chain A, domain 2"/>
    <property type="match status" value="1"/>
</dbReference>
<dbReference type="PANTHER" id="PTHR43570:SF20">
    <property type="entry name" value="ALDEHYDE DEHYDROGENASE ALDX-RELATED"/>
    <property type="match status" value="1"/>
</dbReference>
<feature type="active site" evidence="5 6">
    <location>
        <position position="216"/>
    </location>
</feature>
<evidence type="ECO:0000259" key="8">
    <source>
        <dbReference type="Pfam" id="PF00171"/>
    </source>
</evidence>
<dbReference type="PROSITE" id="PS00687">
    <property type="entry name" value="ALDEHYDE_DEHYDR_GLU"/>
    <property type="match status" value="1"/>
</dbReference>
<accession>A0A3N7HNL7</accession>
<evidence type="ECO:0000313" key="10">
    <source>
        <dbReference type="Proteomes" id="UP000267464"/>
    </source>
</evidence>
<comment type="similarity">
    <text evidence="1 4 7">Belongs to the aldehyde dehydrogenase family.</text>
</comment>
<dbReference type="InterPro" id="IPR016163">
    <property type="entry name" value="Ald_DH_C"/>
</dbReference>
<dbReference type="GO" id="GO:0006081">
    <property type="term" value="P:aldehyde metabolic process"/>
    <property type="evidence" value="ECO:0007669"/>
    <property type="project" value="InterPro"/>
</dbReference>
<dbReference type="InterPro" id="IPR029510">
    <property type="entry name" value="Ald_DH_CS_GLU"/>
</dbReference>
<keyword evidence="2 4" id="KW-0560">Oxidoreductase</keyword>
<dbReference type="GO" id="GO:0004029">
    <property type="term" value="F:aldehyde dehydrogenase (NAD+) activity"/>
    <property type="evidence" value="ECO:0007669"/>
    <property type="project" value="TreeGrafter"/>
</dbReference>
<dbReference type="InterPro" id="IPR016161">
    <property type="entry name" value="Ald_DH/histidinol_DH"/>
</dbReference>
<protein>
    <recommendedName>
        <fullName evidence="4">Aldehyde dehydrogenase</fullName>
    </recommendedName>
</protein>
<evidence type="ECO:0000256" key="3">
    <source>
        <dbReference type="ARBA" id="ARBA00023027"/>
    </source>
</evidence>
<dbReference type="AlphaFoldDB" id="A0A3N7HNL7"/>
<evidence type="ECO:0000256" key="6">
    <source>
        <dbReference type="PROSITE-ProRule" id="PRU10007"/>
    </source>
</evidence>
<evidence type="ECO:0000256" key="2">
    <source>
        <dbReference type="ARBA" id="ARBA00023002"/>
    </source>
</evidence>
<dbReference type="InterPro" id="IPR012394">
    <property type="entry name" value="Aldehyde_DH_NAD(P)"/>
</dbReference>
<dbReference type="RefSeq" id="WP_124542264.1">
    <property type="nucleotide sequence ID" value="NZ_QUSW01000006.1"/>
</dbReference>
<dbReference type="EMBL" id="QUSW01000006">
    <property type="protein sequence ID" value="RQP22696.1"/>
    <property type="molecule type" value="Genomic_DNA"/>
</dbReference>
<sequence>MNQTIEERLRLALQQQRAAFDRDPMPSEATRRDRLGRVHAMTTRHADALAQAIAADFGHRARQETLLAEVFTVRSGTRHALSHLRRWMKPRRVPTQLHFLPGHNTLMPQPLGVVGIVSPWNYPYYLTMAPAIAALAAGNRVLIKPSELTPETSALMAKMIAADFADDEMQVITGDAAVGRAFVELPFDHLFFTGSTAVGRLVAQAAARNLTPVTLELGGKSPAIVDASSDLQLVADRLAFGKLFNAGQTCVAPDYALAPQALVEPLAERLVQSVRKLYPTLSDNPDYTAIVSERHRARLQGLLDDAQAKGARLIPTHSEAAANGRFVPHVLTNVNEGMAVMQEEIFGPILPIVGCSSADDAIAKVRSRDRPLALYWFGRDTSARERVMAQTHAGGVTINDCIWHLGQENQPFGGVGASGIGSYHGEWGFRTFSKDKPIFHQPRLAGTSLFSPPYGARFDRLLGLLQKLFG</sequence>
<dbReference type="Proteomes" id="UP000267464">
    <property type="component" value="Unassembled WGS sequence"/>
</dbReference>
<feature type="active site" evidence="5">
    <location>
        <position position="250"/>
    </location>
</feature>
<evidence type="ECO:0000256" key="5">
    <source>
        <dbReference type="PIRSR" id="PIRSR036492-1"/>
    </source>
</evidence>
<evidence type="ECO:0000256" key="7">
    <source>
        <dbReference type="RuleBase" id="RU003345"/>
    </source>
</evidence>
<dbReference type="InterPro" id="IPR016162">
    <property type="entry name" value="Ald_DH_N"/>
</dbReference>
<organism evidence="9 10">
    <name type="scientific">Piscinibacter terrae</name>
    <dbReference type="NCBI Taxonomy" id="2496871"/>
    <lineage>
        <taxon>Bacteria</taxon>
        <taxon>Pseudomonadati</taxon>
        <taxon>Pseudomonadota</taxon>
        <taxon>Betaproteobacteria</taxon>
        <taxon>Burkholderiales</taxon>
        <taxon>Sphaerotilaceae</taxon>
        <taxon>Piscinibacter</taxon>
    </lineage>
</organism>
<dbReference type="PIRSF" id="PIRSF036492">
    <property type="entry name" value="ALDH"/>
    <property type="match status" value="1"/>
</dbReference>
<gene>
    <name evidence="9" type="ORF">DZC73_20550</name>
</gene>
<dbReference type="CDD" id="cd07133">
    <property type="entry name" value="ALDH_CALDH_CalB"/>
    <property type="match status" value="1"/>
</dbReference>
<evidence type="ECO:0000256" key="4">
    <source>
        <dbReference type="PIRNR" id="PIRNR036492"/>
    </source>
</evidence>
<dbReference type="Pfam" id="PF00171">
    <property type="entry name" value="Aldedh"/>
    <property type="match status" value="1"/>
</dbReference>
<evidence type="ECO:0000313" key="9">
    <source>
        <dbReference type="EMBL" id="RQP22696.1"/>
    </source>
</evidence>
<keyword evidence="10" id="KW-1185">Reference proteome</keyword>
<comment type="caution">
    <text evidence="9">The sequence shown here is derived from an EMBL/GenBank/DDBJ whole genome shotgun (WGS) entry which is preliminary data.</text>
</comment>
<dbReference type="Gene3D" id="3.40.605.10">
    <property type="entry name" value="Aldehyde Dehydrogenase, Chain A, domain 1"/>
    <property type="match status" value="1"/>
</dbReference>
<dbReference type="InterPro" id="IPR016160">
    <property type="entry name" value="Ald_DH_CS_CYS"/>
</dbReference>
<dbReference type="SUPFAM" id="SSF53720">
    <property type="entry name" value="ALDH-like"/>
    <property type="match status" value="1"/>
</dbReference>
<dbReference type="FunFam" id="3.40.605.10:FF:000004">
    <property type="entry name" value="Aldehyde dehydrogenase"/>
    <property type="match status" value="1"/>
</dbReference>
<evidence type="ECO:0000256" key="1">
    <source>
        <dbReference type="ARBA" id="ARBA00009986"/>
    </source>
</evidence>
<keyword evidence="3" id="KW-0520">NAD</keyword>